<feature type="domain" description="AMP-dependent synthetase/ligase" evidence="1">
    <location>
        <begin position="7"/>
        <end position="363"/>
    </location>
</feature>
<evidence type="ECO:0000313" key="4">
    <source>
        <dbReference type="Proteomes" id="UP001525968"/>
    </source>
</evidence>
<dbReference type="InterPro" id="IPR020845">
    <property type="entry name" value="AMP-binding_CS"/>
</dbReference>
<protein>
    <submittedName>
        <fullName evidence="3">AMP-binding protein</fullName>
    </submittedName>
</protein>
<evidence type="ECO:0000259" key="2">
    <source>
        <dbReference type="Pfam" id="PF13193"/>
    </source>
</evidence>
<sequence>MQDFFGRASAAPDRVVVIMADQDQRCTAGELAQQAQRMAQWLAQQGLQAGDSFAVLLENRIEILALVLAAQHAGLYAAVLSTHLTPPEVAYIVEDSGAKLMVASSKTLSQLSALQTTRPRPCWTVDEATPQAPSLQAALQTTLQGPQADFSDRPLGRDLLYSSGTTGRPKGVLKPLLPAHLRGQLNPEALGTARLLSMGENTVYLSPAPLYHAAPLRYTLRVLELGGQAVIMERFDAERALLLIERWRVTHSQWVPTMFGRLLKLPDAVRHQYDLSSHQMAIHAAAPCPIAVKNSMLDWWGDILLEYYAGSEGCGTTMISSAEWRQRPGSVGRATTGQVHIVDDDGHELPAGDIGQVYFSGGGEFRYLNDEEKTRQAINDRGWVTYGDIGHVDADNYLFLSDRRADLILSGGVNLYPQEIENALARHPSVLEVAVVGVPHPDFGEQPLAAVVLRPGIAASQTTARAIAEQATDALSRIKLPQRMVFIDALPRLETGKLLRRKLKERYREEPQAGFALRDASNH</sequence>
<dbReference type="RefSeq" id="WP_261500855.1">
    <property type="nucleotide sequence ID" value="NZ_JAODYH010000005.1"/>
</dbReference>
<feature type="domain" description="AMP-binding enzyme C-terminal" evidence="2">
    <location>
        <begin position="419"/>
        <end position="497"/>
    </location>
</feature>
<evidence type="ECO:0000313" key="3">
    <source>
        <dbReference type="EMBL" id="MCT9811617.1"/>
    </source>
</evidence>
<dbReference type="Proteomes" id="UP001525968">
    <property type="component" value="Unassembled WGS sequence"/>
</dbReference>
<dbReference type="Pfam" id="PF13193">
    <property type="entry name" value="AMP-binding_C"/>
    <property type="match status" value="1"/>
</dbReference>
<dbReference type="PROSITE" id="PS00455">
    <property type="entry name" value="AMP_BINDING"/>
    <property type="match status" value="1"/>
</dbReference>
<dbReference type="EMBL" id="JAODYH010000005">
    <property type="protein sequence ID" value="MCT9811617.1"/>
    <property type="molecule type" value="Genomic_DNA"/>
</dbReference>
<reference evidence="3 4" key="1">
    <citation type="submission" date="2022-09" db="EMBL/GenBank/DDBJ databases">
        <title>Draft genome of isolate Be4.</title>
        <authorList>
            <person name="Sanchez-Castro I."/>
            <person name="Martinez-Rodriguez P."/>
            <person name="Descostes M."/>
            <person name="Merroun M."/>
        </authorList>
    </citation>
    <scope>NUCLEOTIDE SEQUENCE [LARGE SCALE GENOMIC DNA]</scope>
    <source>
        <strain evidence="3 4">Be4</strain>
    </source>
</reference>
<dbReference type="InterPro" id="IPR045851">
    <property type="entry name" value="AMP-bd_C_sf"/>
</dbReference>
<dbReference type="InterPro" id="IPR000873">
    <property type="entry name" value="AMP-dep_synth/lig_dom"/>
</dbReference>
<keyword evidence="4" id="KW-1185">Reference proteome</keyword>
<dbReference type="InterPro" id="IPR025110">
    <property type="entry name" value="AMP-bd_C"/>
</dbReference>
<dbReference type="Pfam" id="PF00501">
    <property type="entry name" value="AMP-binding"/>
    <property type="match status" value="1"/>
</dbReference>
<dbReference type="Gene3D" id="3.40.50.12780">
    <property type="entry name" value="N-terminal domain of ligase-like"/>
    <property type="match status" value="1"/>
</dbReference>
<dbReference type="PANTHER" id="PTHR24096">
    <property type="entry name" value="LONG-CHAIN-FATTY-ACID--COA LIGASE"/>
    <property type="match status" value="1"/>
</dbReference>
<accession>A0ABT2PMA5</accession>
<dbReference type="Gene3D" id="3.30.300.30">
    <property type="match status" value="1"/>
</dbReference>
<comment type="caution">
    <text evidence="3">The sequence shown here is derived from an EMBL/GenBank/DDBJ whole genome shotgun (WGS) entry which is preliminary data.</text>
</comment>
<gene>
    <name evidence="3" type="ORF">N0K08_13285</name>
</gene>
<dbReference type="SUPFAM" id="SSF56801">
    <property type="entry name" value="Acetyl-CoA synthetase-like"/>
    <property type="match status" value="1"/>
</dbReference>
<dbReference type="InterPro" id="IPR042099">
    <property type="entry name" value="ANL_N_sf"/>
</dbReference>
<organism evidence="3 4">
    <name type="scientific">Acidovorax bellezanensis</name>
    <dbReference type="NCBI Taxonomy" id="2976702"/>
    <lineage>
        <taxon>Bacteria</taxon>
        <taxon>Pseudomonadati</taxon>
        <taxon>Pseudomonadota</taxon>
        <taxon>Betaproteobacteria</taxon>
        <taxon>Burkholderiales</taxon>
        <taxon>Comamonadaceae</taxon>
        <taxon>Acidovorax</taxon>
    </lineage>
</organism>
<name>A0ABT2PMA5_9BURK</name>
<dbReference type="PANTHER" id="PTHR24096:SF323">
    <property type="entry name" value="BLR3536 PROTEIN"/>
    <property type="match status" value="1"/>
</dbReference>
<proteinExistence type="predicted"/>
<evidence type="ECO:0000259" key="1">
    <source>
        <dbReference type="Pfam" id="PF00501"/>
    </source>
</evidence>